<gene>
    <name evidence="2" type="ORF">PVAP13_2KG435205</name>
</gene>
<dbReference type="EMBL" id="CM029039">
    <property type="protein sequence ID" value="KAG2645621.1"/>
    <property type="molecule type" value="Genomic_DNA"/>
</dbReference>
<reference evidence="2" key="1">
    <citation type="submission" date="2020-05" db="EMBL/GenBank/DDBJ databases">
        <title>WGS assembly of Panicum virgatum.</title>
        <authorList>
            <person name="Lovell J.T."/>
            <person name="Jenkins J."/>
            <person name="Shu S."/>
            <person name="Juenger T.E."/>
            <person name="Schmutz J."/>
        </authorList>
    </citation>
    <scope>NUCLEOTIDE SEQUENCE</scope>
    <source>
        <strain evidence="2">AP13</strain>
    </source>
</reference>
<accession>A0A8T0W874</accession>
<name>A0A8T0W874_PANVG</name>
<keyword evidence="3" id="KW-1185">Reference proteome</keyword>
<evidence type="ECO:0000256" key="1">
    <source>
        <dbReference type="SAM" id="MobiDB-lite"/>
    </source>
</evidence>
<feature type="compositionally biased region" description="Basic residues" evidence="1">
    <location>
        <begin position="21"/>
        <end position="37"/>
    </location>
</feature>
<feature type="region of interest" description="Disordered" evidence="1">
    <location>
        <begin position="1"/>
        <end position="147"/>
    </location>
</feature>
<dbReference type="AlphaFoldDB" id="A0A8T0W874"/>
<dbReference type="Proteomes" id="UP000823388">
    <property type="component" value="Chromosome 2K"/>
</dbReference>
<evidence type="ECO:0000313" key="2">
    <source>
        <dbReference type="EMBL" id="KAG2645621.1"/>
    </source>
</evidence>
<comment type="caution">
    <text evidence="2">The sequence shown here is derived from an EMBL/GenBank/DDBJ whole genome shotgun (WGS) entry which is preliminary data.</text>
</comment>
<feature type="compositionally biased region" description="Basic residues" evidence="1">
    <location>
        <begin position="137"/>
        <end position="147"/>
    </location>
</feature>
<sequence length="147" mass="15558">MPAGARGRGGKLARSGERWTRGRRRNRRGVLHTRCRRWRPDPVAWWPDPVAPTRSGGGAGEVPPLSSSTGAPLPRAPPPARRIDGRANGGSRGPLPAACRVSGVRGRRIRLATAGAGRGGGPPLPAAPRSGRGGGRTWRRRQAQIQP</sequence>
<organism evidence="2 3">
    <name type="scientific">Panicum virgatum</name>
    <name type="common">Blackwell switchgrass</name>
    <dbReference type="NCBI Taxonomy" id="38727"/>
    <lineage>
        <taxon>Eukaryota</taxon>
        <taxon>Viridiplantae</taxon>
        <taxon>Streptophyta</taxon>
        <taxon>Embryophyta</taxon>
        <taxon>Tracheophyta</taxon>
        <taxon>Spermatophyta</taxon>
        <taxon>Magnoliopsida</taxon>
        <taxon>Liliopsida</taxon>
        <taxon>Poales</taxon>
        <taxon>Poaceae</taxon>
        <taxon>PACMAD clade</taxon>
        <taxon>Panicoideae</taxon>
        <taxon>Panicodae</taxon>
        <taxon>Paniceae</taxon>
        <taxon>Panicinae</taxon>
        <taxon>Panicum</taxon>
        <taxon>Panicum sect. Hiantes</taxon>
    </lineage>
</organism>
<protein>
    <submittedName>
        <fullName evidence="2">Uncharacterized protein</fullName>
    </submittedName>
</protein>
<proteinExistence type="predicted"/>
<evidence type="ECO:0000313" key="3">
    <source>
        <dbReference type="Proteomes" id="UP000823388"/>
    </source>
</evidence>